<gene>
    <name evidence="1" type="ORF">J4709_03000</name>
</gene>
<evidence type="ECO:0000313" key="1">
    <source>
        <dbReference type="EMBL" id="MBO2456558.1"/>
    </source>
</evidence>
<accession>A0ABS3RJ12</accession>
<protein>
    <submittedName>
        <fullName evidence="1">Uncharacterized protein</fullName>
    </submittedName>
</protein>
<dbReference type="Proteomes" id="UP000680206">
    <property type="component" value="Unassembled WGS sequence"/>
</dbReference>
<evidence type="ECO:0000313" key="2">
    <source>
        <dbReference type="Proteomes" id="UP000680206"/>
    </source>
</evidence>
<comment type="caution">
    <text evidence="1">The sequence shown here is derived from an EMBL/GenBank/DDBJ whole genome shotgun (WGS) entry which is preliminary data.</text>
</comment>
<reference evidence="1 2" key="1">
    <citation type="submission" date="2021-03" db="EMBL/GenBank/DDBJ databases">
        <title>Actinomadura violae sp. nov., isolated from lichen in Thailand.</title>
        <authorList>
            <person name="Kanchanasin P."/>
            <person name="Saeng-In P."/>
            <person name="Phongsopitanun W."/>
            <person name="Yuki M."/>
            <person name="Kudo T."/>
            <person name="Ohkuma M."/>
            <person name="Tanasupawat S."/>
        </authorList>
    </citation>
    <scope>NUCLEOTIDE SEQUENCE [LARGE SCALE GENOMIC DNA]</scope>
    <source>
        <strain evidence="1 2">LCR2-06</strain>
    </source>
</reference>
<dbReference type="EMBL" id="JAGEPF010000002">
    <property type="protein sequence ID" value="MBO2456558.1"/>
    <property type="molecule type" value="Genomic_DNA"/>
</dbReference>
<dbReference type="RefSeq" id="WP_208236596.1">
    <property type="nucleotide sequence ID" value="NZ_JAGEPF010000002.1"/>
</dbReference>
<organism evidence="1 2">
    <name type="scientific">Actinomadura violacea</name>
    <dbReference type="NCBI Taxonomy" id="2819934"/>
    <lineage>
        <taxon>Bacteria</taxon>
        <taxon>Bacillati</taxon>
        <taxon>Actinomycetota</taxon>
        <taxon>Actinomycetes</taxon>
        <taxon>Streptosporangiales</taxon>
        <taxon>Thermomonosporaceae</taxon>
        <taxon>Actinomadura</taxon>
    </lineage>
</organism>
<keyword evidence="2" id="KW-1185">Reference proteome</keyword>
<proteinExistence type="predicted"/>
<sequence>MTKTTAPPPRVAELLAADADAGHVTPGDVRQAEQEAADAAALVDALEGRVIDGDESVTADQISAQRDLSRFAELRAQATARKAKRAARAARLTDCETLRAEIEAYATGTGARYAELLQAAEDAVAAFTAAVADRNAQIGTWRARMAELGVPAHGNPLVPPAEHAHLGQLPGSGVIAGRRRLDTVDPGPWLGRMLGRVADAHARPGGLTLRPGNKIEPGASISPRPAADVYDQLAEVDAPVQDPPENLRFFRTTGGAVLVLDHEPTEHEARGITAEITRGEAWGQ</sequence>
<name>A0ABS3RJ12_9ACTN</name>